<evidence type="ECO:0000313" key="1">
    <source>
        <dbReference type="EMBL" id="KAL3634807.1"/>
    </source>
</evidence>
<dbReference type="NCBIfam" id="TIGR01615">
    <property type="entry name" value="A_thal_3542"/>
    <property type="match status" value="1"/>
</dbReference>
<dbReference type="Pfam" id="PF04720">
    <property type="entry name" value="PDDEXK_6"/>
    <property type="match status" value="1"/>
</dbReference>
<protein>
    <submittedName>
        <fullName evidence="1">Uncharacterized protein</fullName>
    </submittedName>
</protein>
<keyword evidence="2" id="KW-1185">Reference proteome</keyword>
<dbReference type="Proteomes" id="UP001632038">
    <property type="component" value="Unassembled WGS sequence"/>
</dbReference>
<dbReference type="PANTHER" id="PTHR31579">
    <property type="entry name" value="OS03G0796600 PROTEIN"/>
    <property type="match status" value="1"/>
</dbReference>
<comment type="caution">
    <text evidence="1">The sequence shown here is derived from an EMBL/GenBank/DDBJ whole genome shotgun (WGS) entry which is preliminary data.</text>
</comment>
<proteinExistence type="predicted"/>
<organism evidence="1 2">
    <name type="scientific">Castilleja foliolosa</name>
    <dbReference type="NCBI Taxonomy" id="1961234"/>
    <lineage>
        <taxon>Eukaryota</taxon>
        <taxon>Viridiplantae</taxon>
        <taxon>Streptophyta</taxon>
        <taxon>Embryophyta</taxon>
        <taxon>Tracheophyta</taxon>
        <taxon>Spermatophyta</taxon>
        <taxon>Magnoliopsida</taxon>
        <taxon>eudicotyledons</taxon>
        <taxon>Gunneridae</taxon>
        <taxon>Pentapetalae</taxon>
        <taxon>asterids</taxon>
        <taxon>lamiids</taxon>
        <taxon>Lamiales</taxon>
        <taxon>Orobanchaceae</taxon>
        <taxon>Pedicularideae</taxon>
        <taxon>Castillejinae</taxon>
        <taxon>Castilleja</taxon>
    </lineage>
</organism>
<sequence length="220" mass="25961">MSISEDEKLSQMIKDYIEIGSTIKVFSPSKLVQFDDSPVYFSLQEIMEETTEAETEVYGRIMFYLKDMKFVEKQKLNNLRKMIVFSLEMDNYEAHLCKTSWDTHFSSPSVFQFKGEYEYVDVTMKGKNGSKEEKLIVDMDFRTQFELARPTQDYQELINAIPLIFVGTKEKLEKLISLICRAAKQSLREKGMYVPPWRKAGYMHSKWFSQNCKRVKFSEF</sequence>
<dbReference type="AlphaFoldDB" id="A0ABD3CZC0"/>
<name>A0ABD3CZC0_9LAMI</name>
<dbReference type="InterPro" id="IPR006502">
    <property type="entry name" value="PDDEXK-like"/>
</dbReference>
<accession>A0ABD3CZC0</accession>
<gene>
    <name evidence="1" type="ORF">CASFOL_021861</name>
</gene>
<evidence type="ECO:0000313" key="2">
    <source>
        <dbReference type="Proteomes" id="UP001632038"/>
    </source>
</evidence>
<reference evidence="2" key="1">
    <citation type="journal article" date="2024" name="IScience">
        <title>Strigolactones Initiate the Formation of Haustorium-like Structures in Castilleja.</title>
        <authorList>
            <person name="Buerger M."/>
            <person name="Peterson D."/>
            <person name="Chory J."/>
        </authorList>
    </citation>
    <scope>NUCLEOTIDE SEQUENCE [LARGE SCALE GENOMIC DNA]</scope>
</reference>
<dbReference type="EMBL" id="JAVIJP010000028">
    <property type="protein sequence ID" value="KAL3634807.1"/>
    <property type="molecule type" value="Genomic_DNA"/>
</dbReference>
<dbReference type="PANTHER" id="PTHR31579:SF34">
    <property type="entry name" value="T14N5.3 PROTEIN"/>
    <property type="match status" value="1"/>
</dbReference>